<feature type="domain" description="Methylated-DNA-[protein]-cysteine S-methyltransferase DNA binding" evidence="7">
    <location>
        <begin position="72"/>
        <end position="150"/>
    </location>
</feature>
<protein>
    <submittedName>
        <fullName evidence="8">Methylated-DNA--[protein]-cysteine S-methyltransferase</fullName>
        <ecNumber evidence="8">2.1.1.63</ecNumber>
    </submittedName>
</protein>
<dbReference type="InterPro" id="IPR036388">
    <property type="entry name" value="WH-like_DNA-bd_sf"/>
</dbReference>
<dbReference type="InterPro" id="IPR001497">
    <property type="entry name" value="MethylDNA_cys_MeTrfase_AS"/>
</dbReference>
<evidence type="ECO:0000256" key="2">
    <source>
        <dbReference type="ARBA" id="ARBA00022603"/>
    </source>
</evidence>
<comment type="catalytic activity">
    <reaction evidence="6">
        <text>a 6-O-methyl-2'-deoxyguanosine in DNA + L-cysteinyl-[protein] = S-methyl-L-cysteinyl-[protein] + a 2'-deoxyguanosine in DNA</text>
        <dbReference type="Rhea" id="RHEA:24000"/>
        <dbReference type="Rhea" id="RHEA-COMP:10131"/>
        <dbReference type="Rhea" id="RHEA-COMP:10132"/>
        <dbReference type="Rhea" id="RHEA-COMP:11367"/>
        <dbReference type="Rhea" id="RHEA-COMP:11368"/>
        <dbReference type="ChEBI" id="CHEBI:29950"/>
        <dbReference type="ChEBI" id="CHEBI:82612"/>
        <dbReference type="ChEBI" id="CHEBI:85445"/>
        <dbReference type="ChEBI" id="CHEBI:85448"/>
        <dbReference type="EC" id="2.1.1.63"/>
    </reaction>
</comment>
<dbReference type="EMBL" id="JAMCOF010000002">
    <property type="protein sequence ID" value="MCL6229389.1"/>
    <property type="molecule type" value="Genomic_DNA"/>
</dbReference>
<dbReference type="InterPro" id="IPR014048">
    <property type="entry name" value="MethylDNA_cys_MeTrfase_DNA-bd"/>
</dbReference>
<dbReference type="PANTHER" id="PTHR10815">
    <property type="entry name" value="METHYLATED-DNA--PROTEIN-CYSTEINE METHYLTRANSFERASE"/>
    <property type="match status" value="1"/>
</dbReference>
<proteinExistence type="predicted"/>
<evidence type="ECO:0000256" key="3">
    <source>
        <dbReference type="ARBA" id="ARBA00022679"/>
    </source>
</evidence>
<dbReference type="Pfam" id="PF01035">
    <property type="entry name" value="DNA_binding_1"/>
    <property type="match status" value="1"/>
</dbReference>
<dbReference type="PANTHER" id="PTHR10815:SF14">
    <property type="entry name" value="BIFUNCTIONAL TRANSCRIPTIONAL ACTIVATOR_DNA REPAIR ENZYME ADA"/>
    <property type="match status" value="1"/>
</dbReference>
<evidence type="ECO:0000259" key="7">
    <source>
        <dbReference type="Pfam" id="PF01035"/>
    </source>
</evidence>
<dbReference type="PROSITE" id="PS00374">
    <property type="entry name" value="MGMT"/>
    <property type="match status" value="1"/>
</dbReference>
<dbReference type="Gene3D" id="3.30.160.70">
    <property type="entry name" value="Methylated DNA-protein cysteine methyltransferase domain"/>
    <property type="match status" value="1"/>
</dbReference>
<gene>
    <name evidence="8" type="ORF">M4Z11_01995</name>
</gene>
<sequence length="151" mass="17286">MVVKSHKGLCYIALGDLTAQLFQELEVRFTNIKHNVDDFALHQDIECIVEMIETPKLVKHHNFRLDIDGTVFQKKVWAALCEVQCGETISYEELAQNVGMPKAYRAVANACACNELALVIPCHRVVRKNGALSGYRWGIQRKQILLQRERY</sequence>
<keyword evidence="2 8" id="KW-0489">Methyltransferase</keyword>
<dbReference type="Proteomes" id="UP001523003">
    <property type="component" value="Unassembled WGS sequence"/>
</dbReference>
<evidence type="ECO:0000313" key="9">
    <source>
        <dbReference type="Proteomes" id="UP001523003"/>
    </source>
</evidence>
<dbReference type="RefSeq" id="WP_249675497.1">
    <property type="nucleotide sequence ID" value="NZ_JAMCOF010000002.1"/>
</dbReference>
<comment type="caution">
    <text evidence="8">The sequence shown here is derived from an EMBL/GenBank/DDBJ whole genome shotgun (WGS) entry which is preliminary data.</text>
</comment>
<dbReference type="CDD" id="cd06445">
    <property type="entry name" value="ATase"/>
    <property type="match status" value="1"/>
</dbReference>
<evidence type="ECO:0000256" key="1">
    <source>
        <dbReference type="ARBA" id="ARBA00001286"/>
    </source>
</evidence>
<dbReference type="SUPFAM" id="SSF46767">
    <property type="entry name" value="Methylated DNA-protein cysteine methyltransferase, C-terminal domain"/>
    <property type="match status" value="1"/>
</dbReference>
<comment type="catalytic activity">
    <reaction evidence="1">
        <text>a 4-O-methyl-thymidine in DNA + L-cysteinyl-[protein] = a thymidine in DNA + S-methyl-L-cysteinyl-[protein]</text>
        <dbReference type="Rhea" id="RHEA:53428"/>
        <dbReference type="Rhea" id="RHEA-COMP:10131"/>
        <dbReference type="Rhea" id="RHEA-COMP:10132"/>
        <dbReference type="Rhea" id="RHEA-COMP:13555"/>
        <dbReference type="Rhea" id="RHEA-COMP:13556"/>
        <dbReference type="ChEBI" id="CHEBI:29950"/>
        <dbReference type="ChEBI" id="CHEBI:82612"/>
        <dbReference type="ChEBI" id="CHEBI:137386"/>
        <dbReference type="ChEBI" id="CHEBI:137387"/>
        <dbReference type="EC" id="2.1.1.63"/>
    </reaction>
</comment>
<evidence type="ECO:0000256" key="5">
    <source>
        <dbReference type="ARBA" id="ARBA00023204"/>
    </source>
</evidence>
<dbReference type="InterPro" id="IPR036217">
    <property type="entry name" value="MethylDNA_cys_MeTrfase_DNAb"/>
</dbReference>
<dbReference type="NCBIfam" id="TIGR00589">
    <property type="entry name" value="ogt"/>
    <property type="match status" value="1"/>
</dbReference>
<evidence type="ECO:0000256" key="4">
    <source>
        <dbReference type="ARBA" id="ARBA00022763"/>
    </source>
</evidence>
<evidence type="ECO:0000313" key="8">
    <source>
        <dbReference type="EMBL" id="MCL6229389.1"/>
    </source>
</evidence>
<accession>A0ABT0P7R0</accession>
<dbReference type="Gene3D" id="1.10.10.10">
    <property type="entry name" value="Winged helix-like DNA-binding domain superfamily/Winged helix DNA-binding domain"/>
    <property type="match status" value="1"/>
</dbReference>
<dbReference type="GO" id="GO:0003908">
    <property type="term" value="F:methylated-DNA-[protein]-cysteine S-methyltransferase activity"/>
    <property type="evidence" value="ECO:0007669"/>
    <property type="project" value="UniProtKB-EC"/>
</dbReference>
<name>A0ABT0P7R0_9HYPH</name>
<dbReference type="InterPro" id="IPR036631">
    <property type="entry name" value="MGMT_N_sf"/>
</dbReference>
<keyword evidence="4" id="KW-0227">DNA damage</keyword>
<keyword evidence="5" id="KW-0234">DNA repair</keyword>
<dbReference type="SUPFAM" id="SSF53155">
    <property type="entry name" value="Methylated DNA-protein cysteine methyltransferase domain"/>
    <property type="match status" value="1"/>
</dbReference>
<evidence type="ECO:0000256" key="6">
    <source>
        <dbReference type="ARBA" id="ARBA00049348"/>
    </source>
</evidence>
<dbReference type="EC" id="2.1.1.63" evidence="8"/>
<reference evidence="8 9" key="1">
    <citation type="submission" date="2022-05" db="EMBL/GenBank/DDBJ databases">
        <title>Description of the Bartonella bilalgolemii sp. nov. Isolated from Apodemus uralensis (Pallas 1811).</title>
        <authorList>
            <person name="Zgheib R."/>
            <person name="Celebi B."/>
        </authorList>
    </citation>
    <scope>NUCLEOTIDE SEQUENCE [LARGE SCALE GENOMIC DNA]</scope>
    <source>
        <strain evidence="8 9">G70</strain>
    </source>
</reference>
<dbReference type="GO" id="GO:0032259">
    <property type="term" value="P:methylation"/>
    <property type="evidence" value="ECO:0007669"/>
    <property type="project" value="UniProtKB-KW"/>
</dbReference>
<keyword evidence="9" id="KW-1185">Reference proteome</keyword>
<organism evidence="8 9">
    <name type="scientific">Bartonella bilalgolemii</name>
    <dbReference type="NCBI Taxonomy" id="2942911"/>
    <lineage>
        <taxon>Bacteria</taxon>
        <taxon>Pseudomonadati</taxon>
        <taxon>Pseudomonadota</taxon>
        <taxon>Alphaproteobacteria</taxon>
        <taxon>Hyphomicrobiales</taxon>
        <taxon>Bartonellaceae</taxon>
        <taxon>Bartonella</taxon>
    </lineage>
</organism>
<keyword evidence="3 8" id="KW-0808">Transferase</keyword>